<dbReference type="OrthoDB" id="5869534at2759"/>
<dbReference type="Proteomes" id="UP000270094">
    <property type="component" value="Unassembled WGS sequence"/>
</dbReference>
<evidence type="ECO:0000313" key="2">
    <source>
        <dbReference type="Proteomes" id="UP000270094"/>
    </source>
</evidence>
<sequence length="109" mass="12352">MWDADVPLMTIKICRNHTKISAVMDLCRNALCRSYGDKTLQLPRGGAVFYAYMVTIESYMGIVERDPLLADVISQILLKICEGIPDFESLLLGKLLRSSQLLSLNEEKW</sequence>
<proteinExistence type="predicted"/>
<keyword evidence="2" id="KW-1185">Reference proteome</keyword>
<dbReference type="EMBL" id="UYYB01002193">
    <property type="protein sequence ID" value="VDM66167.1"/>
    <property type="molecule type" value="Genomic_DNA"/>
</dbReference>
<organism evidence="1 2">
    <name type="scientific">Strongylus vulgaris</name>
    <name type="common">Blood worm</name>
    <dbReference type="NCBI Taxonomy" id="40348"/>
    <lineage>
        <taxon>Eukaryota</taxon>
        <taxon>Metazoa</taxon>
        <taxon>Ecdysozoa</taxon>
        <taxon>Nematoda</taxon>
        <taxon>Chromadorea</taxon>
        <taxon>Rhabditida</taxon>
        <taxon>Rhabditina</taxon>
        <taxon>Rhabditomorpha</taxon>
        <taxon>Strongyloidea</taxon>
        <taxon>Strongylidae</taxon>
        <taxon>Strongylus</taxon>
    </lineage>
</organism>
<evidence type="ECO:0000313" key="1">
    <source>
        <dbReference type="EMBL" id="VDM66167.1"/>
    </source>
</evidence>
<dbReference type="AlphaFoldDB" id="A0A3P7IP26"/>
<gene>
    <name evidence="1" type="ORF">SVUK_LOCUS1165</name>
</gene>
<name>A0A3P7IP26_STRVU</name>
<reference evidence="1 2" key="1">
    <citation type="submission" date="2018-11" db="EMBL/GenBank/DDBJ databases">
        <authorList>
            <consortium name="Pathogen Informatics"/>
        </authorList>
    </citation>
    <scope>NUCLEOTIDE SEQUENCE [LARGE SCALE GENOMIC DNA]</scope>
</reference>
<accession>A0A3P7IP26</accession>
<protein>
    <submittedName>
        <fullName evidence="1">Uncharacterized protein</fullName>
    </submittedName>
</protein>